<dbReference type="EMBL" id="DS113374">
    <property type="protein sequence ID" value="EAY08619.1"/>
    <property type="molecule type" value="Genomic_DNA"/>
</dbReference>
<dbReference type="KEGG" id="tva:4766522"/>
<keyword evidence="2" id="KW-1185">Reference proteome</keyword>
<reference evidence="1" key="1">
    <citation type="submission" date="2006-10" db="EMBL/GenBank/DDBJ databases">
        <authorList>
            <person name="Amadeo P."/>
            <person name="Zhao Q."/>
            <person name="Wortman J."/>
            <person name="Fraser-Liggett C."/>
            <person name="Carlton J."/>
        </authorList>
    </citation>
    <scope>NUCLEOTIDE SEQUENCE</scope>
    <source>
        <strain evidence="1">G3</strain>
    </source>
</reference>
<dbReference type="Proteomes" id="UP000001542">
    <property type="component" value="Unassembled WGS sequence"/>
</dbReference>
<dbReference type="AlphaFoldDB" id="A2EFC2"/>
<protein>
    <submittedName>
        <fullName evidence="1">Uncharacterized protein</fullName>
    </submittedName>
</protein>
<dbReference type="RefSeq" id="XP_001320842.1">
    <property type="nucleotide sequence ID" value="XM_001320807.1"/>
</dbReference>
<proteinExistence type="predicted"/>
<evidence type="ECO:0000313" key="1">
    <source>
        <dbReference type="EMBL" id="EAY08619.1"/>
    </source>
</evidence>
<organism evidence="1 2">
    <name type="scientific">Trichomonas vaginalis (strain ATCC PRA-98 / G3)</name>
    <dbReference type="NCBI Taxonomy" id="412133"/>
    <lineage>
        <taxon>Eukaryota</taxon>
        <taxon>Metamonada</taxon>
        <taxon>Parabasalia</taxon>
        <taxon>Trichomonadida</taxon>
        <taxon>Trichomonadidae</taxon>
        <taxon>Trichomonas</taxon>
    </lineage>
</organism>
<dbReference type="VEuPathDB" id="TrichDB:TVAG_239790"/>
<evidence type="ECO:0000313" key="2">
    <source>
        <dbReference type="Proteomes" id="UP000001542"/>
    </source>
</evidence>
<name>A2EFC2_TRIV3</name>
<accession>A2EFC2</accession>
<dbReference type="VEuPathDB" id="TrichDB:TVAGG3_0430740"/>
<sequence length="713" mass="82641">MELEYERMKEFVPSNTKSMNSACNSEIKECKHEILRKQRHLILLHLYNNDYYPHFFPSNKEEFYDYINQDADNNPDEITPETKSYLSQIYDHLLNNPADLVTLTNSASHVFDSSNLAAFYYSTIPSIYGYFSSYEHIAFGYRFYCQLLQKVQHRIFLEAVVPFFRNATTYRYIESVSESIIDLFCRDVQLLKTETNNRFFEGIADNLHDIIVKYLQLLPKTHLNLLILMFNNKYSRHDIYEFFVSQFLQPEVTDYLKSSAFSTHNKLFNSICEYLLTTADKNDFEELLMSNSLIDIPSMFGDFGQKHIDLIVTPLDGSLLSTLIRSTGACSKTLEAIGNNGPMVMQGYQTLFVRVIPTIPIHPVSSIGGKIFFDQERMETCHASINRFDYLIKFLSPKYDENYPESFLEDKELDTSSLCLDCRHKLGQGEKPEHCDTCGGLQKHTLTFKEYTIEKRYDDMYELSEAFENFIERKLSFDILKKFKSDVDRAHSNSLALHAENLIDNYLADSEQSEIVKSSHLYLKQFKLLDNQKDDMIFFAARAESLMSTVSASRVKTDLTEFEAKFSEVVAMSSIKMPTPFVKNENQSRKLFFNKRFVEIAGLLNLVTIQPFTKRFFHISKCLRYLDELKHISGAEKSLIPNALRICVDPGVVSTILKCIAMLMKKNNFVALLPKETAELWYEMENEIVNIASTDEETLLMWTRLVDALVNAF</sequence>
<dbReference type="InParanoid" id="A2EFC2"/>
<dbReference type="OrthoDB" id="10621804at2759"/>
<reference evidence="1" key="2">
    <citation type="journal article" date="2007" name="Science">
        <title>Draft genome sequence of the sexually transmitted pathogen Trichomonas vaginalis.</title>
        <authorList>
            <person name="Carlton J.M."/>
            <person name="Hirt R.P."/>
            <person name="Silva J.C."/>
            <person name="Delcher A.L."/>
            <person name="Schatz M."/>
            <person name="Zhao Q."/>
            <person name="Wortman J.R."/>
            <person name="Bidwell S.L."/>
            <person name="Alsmark U.C.M."/>
            <person name="Besteiro S."/>
            <person name="Sicheritz-Ponten T."/>
            <person name="Noel C.J."/>
            <person name="Dacks J.B."/>
            <person name="Foster P.G."/>
            <person name="Simillion C."/>
            <person name="Van de Peer Y."/>
            <person name="Miranda-Saavedra D."/>
            <person name="Barton G.J."/>
            <person name="Westrop G.D."/>
            <person name="Mueller S."/>
            <person name="Dessi D."/>
            <person name="Fiori P.L."/>
            <person name="Ren Q."/>
            <person name="Paulsen I."/>
            <person name="Zhang H."/>
            <person name="Bastida-Corcuera F.D."/>
            <person name="Simoes-Barbosa A."/>
            <person name="Brown M.T."/>
            <person name="Hayes R.D."/>
            <person name="Mukherjee M."/>
            <person name="Okumura C.Y."/>
            <person name="Schneider R."/>
            <person name="Smith A.J."/>
            <person name="Vanacova S."/>
            <person name="Villalvazo M."/>
            <person name="Haas B.J."/>
            <person name="Pertea M."/>
            <person name="Feldblyum T.V."/>
            <person name="Utterback T.R."/>
            <person name="Shu C.L."/>
            <person name="Osoegawa K."/>
            <person name="de Jong P.J."/>
            <person name="Hrdy I."/>
            <person name="Horvathova L."/>
            <person name="Zubacova Z."/>
            <person name="Dolezal P."/>
            <person name="Malik S.B."/>
            <person name="Logsdon J.M. Jr."/>
            <person name="Henze K."/>
            <person name="Gupta A."/>
            <person name="Wang C.C."/>
            <person name="Dunne R.L."/>
            <person name="Upcroft J.A."/>
            <person name="Upcroft P."/>
            <person name="White O."/>
            <person name="Salzberg S.L."/>
            <person name="Tang P."/>
            <person name="Chiu C.-H."/>
            <person name="Lee Y.-S."/>
            <person name="Embley T.M."/>
            <person name="Coombs G.H."/>
            <person name="Mottram J.C."/>
            <person name="Tachezy J."/>
            <person name="Fraser-Liggett C.M."/>
            <person name="Johnson P.J."/>
        </authorList>
    </citation>
    <scope>NUCLEOTIDE SEQUENCE [LARGE SCALE GENOMIC DNA]</scope>
    <source>
        <strain evidence="1">G3</strain>
    </source>
</reference>
<gene>
    <name evidence="1" type="ORF">TVAG_239790</name>
</gene>